<dbReference type="SMART" id="SM00052">
    <property type="entry name" value="EAL"/>
    <property type="match status" value="1"/>
</dbReference>
<dbReference type="Pfam" id="PF00563">
    <property type="entry name" value="EAL"/>
    <property type="match status" value="1"/>
</dbReference>
<dbReference type="InterPro" id="IPR029787">
    <property type="entry name" value="Nucleotide_cyclase"/>
</dbReference>
<reference evidence="3 4" key="1">
    <citation type="submission" date="2016-10" db="EMBL/GenBank/DDBJ databases">
        <authorList>
            <person name="de Groot N.N."/>
        </authorList>
    </citation>
    <scope>NUCLEOTIDE SEQUENCE [LARGE SCALE GENOMIC DNA]</scope>
    <source>
        <strain evidence="3 4">Nm22</strain>
    </source>
</reference>
<feature type="domain" description="GGDEF" evidence="2">
    <location>
        <begin position="45"/>
        <end position="177"/>
    </location>
</feature>
<dbReference type="Gene3D" id="3.30.70.270">
    <property type="match status" value="1"/>
</dbReference>
<dbReference type="Proteomes" id="UP000199459">
    <property type="component" value="Unassembled WGS sequence"/>
</dbReference>
<accession>A0A1H8GVP4</accession>
<feature type="domain" description="EAL" evidence="1">
    <location>
        <begin position="186"/>
        <end position="439"/>
    </location>
</feature>
<dbReference type="AlphaFoldDB" id="A0A1H8GVP4"/>
<dbReference type="Pfam" id="PF00990">
    <property type="entry name" value="GGDEF"/>
    <property type="match status" value="1"/>
</dbReference>
<dbReference type="InterPro" id="IPR035919">
    <property type="entry name" value="EAL_sf"/>
</dbReference>
<dbReference type="EMBL" id="FOCP01000020">
    <property type="protein sequence ID" value="SEN48073.1"/>
    <property type="molecule type" value="Genomic_DNA"/>
</dbReference>
<name>A0A1H8GVP4_9PROT</name>
<dbReference type="STRING" id="917.SAMN05216326_10745"/>
<dbReference type="Gene3D" id="3.20.20.450">
    <property type="entry name" value="EAL domain"/>
    <property type="match status" value="1"/>
</dbReference>
<dbReference type="PROSITE" id="PS50887">
    <property type="entry name" value="GGDEF"/>
    <property type="match status" value="1"/>
</dbReference>
<dbReference type="SUPFAM" id="SSF141868">
    <property type="entry name" value="EAL domain-like"/>
    <property type="match status" value="1"/>
</dbReference>
<evidence type="ECO:0000313" key="3">
    <source>
        <dbReference type="EMBL" id="SEN48073.1"/>
    </source>
</evidence>
<dbReference type="GO" id="GO:0071111">
    <property type="term" value="F:cyclic-guanylate-specific phosphodiesterase activity"/>
    <property type="evidence" value="ECO:0007669"/>
    <property type="project" value="InterPro"/>
</dbReference>
<dbReference type="PANTHER" id="PTHR33121">
    <property type="entry name" value="CYCLIC DI-GMP PHOSPHODIESTERASE PDEF"/>
    <property type="match status" value="1"/>
</dbReference>
<organism evidence="3 4">
    <name type="scientific">Nitrosomonas marina</name>
    <dbReference type="NCBI Taxonomy" id="917"/>
    <lineage>
        <taxon>Bacteria</taxon>
        <taxon>Pseudomonadati</taxon>
        <taxon>Pseudomonadota</taxon>
        <taxon>Betaproteobacteria</taxon>
        <taxon>Nitrosomonadales</taxon>
        <taxon>Nitrosomonadaceae</taxon>
        <taxon>Nitrosomonas</taxon>
    </lineage>
</organism>
<dbReference type="OrthoDB" id="9813903at2"/>
<dbReference type="PANTHER" id="PTHR33121:SF79">
    <property type="entry name" value="CYCLIC DI-GMP PHOSPHODIESTERASE PDED-RELATED"/>
    <property type="match status" value="1"/>
</dbReference>
<evidence type="ECO:0000313" key="4">
    <source>
        <dbReference type="Proteomes" id="UP000199459"/>
    </source>
</evidence>
<dbReference type="PROSITE" id="PS50883">
    <property type="entry name" value="EAL"/>
    <property type="match status" value="1"/>
</dbReference>
<protein>
    <submittedName>
        <fullName evidence="3">Diguanylate cyclase (GGDEF) domain-containing protein</fullName>
    </submittedName>
</protein>
<dbReference type="InterPro" id="IPR050706">
    <property type="entry name" value="Cyclic-di-GMP_PDE-like"/>
</dbReference>
<sequence length="447" mass="50026">MALMVLTLPVIIYKTFQNLAMPVHSYQAFLQAASRILLDANNAHQHSAVIIINLEGLPKLDGILGYAEVDEILGNLVQQIQSALNAKDITGPSGRHQICCLLSDLLTTNHAILAAHKIMRVFTQTHYFNHRRISLLPRIGVALNGTRKDNLKQLMRNASTALHHAQRNRESIRLYDENEKELLLSGMDIWSELDRAIDTGELQLVFQPQLWTSTGTIRSAEALLRWNHSSRGFISPDKLVQAAEGTELMTKLTLWVLNTALRQCQEYRKAGLSTGVSINLSADDLNDTELVELIEQAANIWCIPPGDIMIELTETTIMEDQTNSLETIHALKNIGFKLAMDDFGTGYSSMERLLLLPLDEIKIDRTFVKDMLMYPAHEHIVSSMINIGHQLNLDIIAEGVENMETYKHLQILGCDAVQGYFVGNGMTLSELINFGLRLKAAGRYALC</sequence>
<evidence type="ECO:0000259" key="1">
    <source>
        <dbReference type="PROSITE" id="PS50883"/>
    </source>
</evidence>
<dbReference type="SUPFAM" id="SSF55073">
    <property type="entry name" value="Nucleotide cyclase"/>
    <property type="match status" value="1"/>
</dbReference>
<dbReference type="InterPro" id="IPR000160">
    <property type="entry name" value="GGDEF_dom"/>
</dbReference>
<evidence type="ECO:0000259" key="2">
    <source>
        <dbReference type="PROSITE" id="PS50887"/>
    </source>
</evidence>
<dbReference type="InterPro" id="IPR043128">
    <property type="entry name" value="Rev_trsase/Diguanyl_cyclase"/>
</dbReference>
<gene>
    <name evidence="3" type="ORF">SAMN05216325_12010</name>
</gene>
<proteinExistence type="predicted"/>
<dbReference type="InterPro" id="IPR001633">
    <property type="entry name" value="EAL_dom"/>
</dbReference>
<dbReference type="CDD" id="cd01948">
    <property type="entry name" value="EAL"/>
    <property type="match status" value="1"/>
</dbReference>
<dbReference type="SMART" id="SM00267">
    <property type="entry name" value="GGDEF"/>
    <property type="match status" value="1"/>
</dbReference>